<accession>A0A4Y6PZ48</accession>
<evidence type="ECO:0000313" key="1">
    <source>
        <dbReference type="EMBL" id="QDG53591.1"/>
    </source>
</evidence>
<dbReference type="EMBL" id="CP041186">
    <property type="protein sequence ID" value="QDG53591.1"/>
    <property type="molecule type" value="Genomic_DNA"/>
</dbReference>
<dbReference type="RefSeq" id="WP_141200045.1">
    <property type="nucleotide sequence ID" value="NZ_CP041186.1"/>
</dbReference>
<evidence type="ECO:0000313" key="2">
    <source>
        <dbReference type="Proteomes" id="UP000315995"/>
    </source>
</evidence>
<reference evidence="1 2" key="1">
    <citation type="submission" date="2019-06" db="EMBL/GenBank/DDBJ databases">
        <title>Persicimonas caeni gen. nov., sp. nov., a predatory bacterium isolated from solar saltern.</title>
        <authorList>
            <person name="Wang S."/>
        </authorList>
    </citation>
    <scope>NUCLEOTIDE SEQUENCE [LARGE SCALE GENOMIC DNA]</scope>
    <source>
        <strain evidence="1 2">YN101</strain>
    </source>
</reference>
<evidence type="ECO:0008006" key="3">
    <source>
        <dbReference type="Google" id="ProtNLM"/>
    </source>
</evidence>
<name>A0A4Y6PZ48_PERCE</name>
<dbReference type="OrthoDB" id="9794527at2"/>
<dbReference type="Gene3D" id="3.90.190.10">
    <property type="entry name" value="Protein tyrosine phosphatase superfamily"/>
    <property type="match status" value="1"/>
</dbReference>
<gene>
    <name evidence="1" type="ORF">FIV42_23455</name>
</gene>
<accession>A0A5B8YA04</accession>
<dbReference type="Proteomes" id="UP000315995">
    <property type="component" value="Chromosome"/>
</dbReference>
<sequence>MNVPRHPKIMARSLPEANMEVIRLGPNTAVVSIGSPDGPLPYGFEEDNPLHLRLEFHDVLNPDPGAYDDTDAEIRPPKREDVELIRRHAESLRQAGVVYCHCNAGISRSTAVAYILRCIWRGPGCEEECLQAVFDDRPEAEPNELLVRYADEMLRRGGRMLTALSAR</sequence>
<keyword evidence="2" id="KW-1185">Reference proteome</keyword>
<organism evidence="1 2">
    <name type="scientific">Persicimonas caeni</name>
    <dbReference type="NCBI Taxonomy" id="2292766"/>
    <lineage>
        <taxon>Bacteria</taxon>
        <taxon>Deltaproteobacteria</taxon>
        <taxon>Bradymonadales</taxon>
        <taxon>Bradymonadaceae</taxon>
        <taxon>Persicimonas</taxon>
    </lineage>
</organism>
<proteinExistence type="predicted"/>
<dbReference type="AlphaFoldDB" id="A0A4Y6PZ48"/>
<protein>
    <recommendedName>
        <fullName evidence="3">Tyrosine specific protein phosphatases domain-containing protein</fullName>
    </recommendedName>
</protein>
<dbReference type="SUPFAM" id="SSF52799">
    <property type="entry name" value="(Phosphotyrosine protein) phosphatases II"/>
    <property type="match status" value="1"/>
</dbReference>
<dbReference type="InterPro" id="IPR029021">
    <property type="entry name" value="Prot-tyrosine_phosphatase-like"/>
</dbReference>